<evidence type="ECO:0000313" key="5">
    <source>
        <dbReference type="EMBL" id="KAK7692558.1"/>
    </source>
</evidence>
<dbReference type="EMBL" id="JASBNA010000004">
    <property type="protein sequence ID" value="KAK7692558.1"/>
    <property type="molecule type" value="Genomic_DNA"/>
</dbReference>
<dbReference type="PRINTS" id="PR00081">
    <property type="entry name" value="GDHRDH"/>
</dbReference>
<dbReference type="PROSITE" id="PS00061">
    <property type="entry name" value="ADH_SHORT"/>
    <property type="match status" value="1"/>
</dbReference>
<keyword evidence="2" id="KW-0521">NADP</keyword>
<dbReference type="Pfam" id="PF00106">
    <property type="entry name" value="adh_short"/>
    <property type="match status" value="1"/>
</dbReference>
<evidence type="ECO:0000256" key="3">
    <source>
        <dbReference type="ARBA" id="ARBA00023002"/>
    </source>
</evidence>
<sequence length="314" mass="34086">MVDGLGEPIDTSHLNKSVLNSTQYSNMSQQLVWLITGTSSGFGRDLAIAALNRGDRVIATARHRSLSKLMELKEQGADILELDATSPLETLHGVAKQAVALHGRVDVLVNNAGYIEVGALEENTPEESFNQFNTNVFGPLNVNRAFLPYMRERKSGTVVWIGSIGGWRGGAAAGLYAATKHAVRALSVSLHDEISPLGLRSICFEPGYFRTSFLTADNRGSDKSRIPDYKDTTDAAFERFNAYSLKQPGDPKKGVNVMIDIIKGEGGATGREFPTVVALGSDCYEGVKAICNKTLENLEVWKDLSTSTDFPKNT</sequence>
<keyword evidence="3" id="KW-0560">Oxidoreductase</keyword>
<accession>A0AAW0GGK5</accession>
<evidence type="ECO:0000256" key="1">
    <source>
        <dbReference type="ARBA" id="ARBA00006484"/>
    </source>
</evidence>
<comment type="similarity">
    <text evidence="1 4">Belongs to the short-chain dehydrogenases/reductases (SDR) family.</text>
</comment>
<protein>
    <recommendedName>
        <fullName evidence="7">NAD(P)-binding protein</fullName>
    </recommendedName>
</protein>
<proteinExistence type="inferred from homology"/>
<dbReference type="InterPro" id="IPR036291">
    <property type="entry name" value="NAD(P)-bd_dom_sf"/>
</dbReference>
<comment type="caution">
    <text evidence="5">The sequence shown here is derived from an EMBL/GenBank/DDBJ whole genome shotgun (WGS) entry which is preliminary data.</text>
</comment>
<evidence type="ECO:0000256" key="2">
    <source>
        <dbReference type="ARBA" id="ARBA00022857"/>
    </source>
</evidence>
<dbReference type="InterPro" id="IPR051911">
    <property type="entry name" value="SDR_oxidoreductase"/>
</dbReference>
<evidence type="ECO:0000313" key="6">
    <source>
        <dbReference type="Proteomes" id="UP001385951"/>
    </source>
</evidence>
<dbReference type="SUPFAM" id="SSF51735">
    <property type="entry name" value="NAD(P)-binding Rossmann-fold domains"/>
    <property type="match status" value="1"/>
</dbReference>
<keyword evidence="6" id="KW-1185">Reference proteome</keyword>
<dbReference type="PANTHER" id="PTHR43976">
    <property type="entry name" value="SHORT CHAIN DEHYDROGENASE"/>
    <property type="match status" value="1"/>
</dbReference>
<dbReference type="PANTHER" id="PTHR43976:SF16">
    <property type="entry name" value="SHORT-CHAIN DEHYDROGENASE_REDUCTASE FAMILY PROTEIN"/>
    <property type="match status" value="1"/>
</dbReference>
<dbReference type="Gene3D" id="3.40.50.720">
    <property type="entry name" value="NAD(P)-binding Rossmann-like Domain"/>
    <property type="match status" value="1"/>
</dbReference>
<dbReference type="GO" id="GO:0016491">
    <property type="term" value="F:oxidoreductase activity"/>
    <property type="evidence" value="ECO:0007669"/>
    <property type="project" value="UniProtKB-KW"/>
</dbReference>
<reference evidence="5 6" key="1">
    <citation type="submission" date="2022-09" db="EMBL/GenBank/DDBJ databases">
        <authorList>
            <person name="Palmer J.M."/>
        </authorList>
    </citation>
    <scope>NUCLEOTIDE SEQUENCE [LARGE SCALE GENOMIC DNA]</scope>
    <source>
        <strain evidence="5 6">DSM 7382</strain>
    </source>
</reference>
<dbReference type="PRINTS" id="PR00080">
    <property type="entry name" value="SDRFAMILY"/>
</dbReference>
<evidence type="ECO:0008006" key="7">
    <source>
        <dbReference type="Google" id="ProtNLM"/>
    </source>
</evidence>
<dbReference type="InterPro" id="IPR002347">
    <property type="entry name" value="SDR_fam"/>
</dbReference>
<dbReference type="Proteomes" id="UP001385951">
    <property type="component" value="Unassembled WGS sequence"/>
</dbReference>
<dbReference type="CDD" id="cd05374">
    <property type="entry name" value="17beta-HSD-like_SDR_c"/>
    <property type="match status" value="1"/>
</dbReference>
<evidence type="ECO:0000256" key="4">
    <source>
        <dbReference type="RuleBase" id="RU000363"/>
    </source>
</evidence>
<organism evidence="5 6">
    <name type="scientific">Cerrena zonata</name>
    <dbReference type="NCBI Taxonomy" id="2478898"/>
    <lineage>
        <taxon>Eukaryota</taxon>
        <taxon>Fungi</taxon>
        <taxon>Dikarya</taxon>
        <taxon>Basidiomycota</taxon>
        <taxon>Agaricomycotina</taxon>
        <taxon>Agaricomycetes</taxon>
        <taxon>Polyporales</taxon>
        <taxon>Cerrenaceae</taxon>
        <taxon>Cerrena</taxon>
    </lineage>
</organism>
<gene>
    <name evidence="5" type="ORF">QCA50_004188</name>
</gene>
<name>A0AAW0GGK5_9APHY</name>
<dbReference type="AlphaFoldDB" id="A0AAW0GGK5"/>
<dbReference type="InterPro" id="IPR020904">
    <property type="entry name" value="Sc_DH/Rdtase_CS"/>
</dbReference>